<feature type="region of interest" description="Disordered" evidence="1">
    <location>
        <begin position="466"/>
        <end position="485"/>
    </location>
</feature>
<evidence type="ECO:0000313" key="2">
    <source>
        <dbReference type="EMBL" id="CAF9942084.1"/>
    </source>
</evidence>
<feature type="region of interest" description="Disordered" evidence="1">
    <location>
        <begin position="1"/>
        <end position="97"/>
    </location>
</feature>
<sequence>MAHTLPSRAKRARSSSTESTSDERLHPTLLREPSKRLKATSTALEPGTLDLTSSEQSESSEPDDSEQDDGHSPIDEADQGRAYPEGPPKVLPGHNHLINDPEWQHRLRLDWSREQVDEYLSGLPIFHFRRLSEEERNGITPKGYWIAESEAVAQAYGPFFENRKLADPRRPRLGVFFTEPGAWKQIVRTQDCGIFVDATSFNPEKHFIFGVVIRDFLPETEVLKWMQKVALRTVAMGRDARRDDNGRMVQHSYTRGARGKYPITAAANIEKRYDPEVISQHQHDHVSIQSLLWNMARKKMPHSITEAFESVMAGLPRSNWNTKRVDRDAISNISIKAGDIDLDFTTGPEGLELGPPSGFCASQYSKECHSDANHPLCSYVASLTTERNAGPERFGSFFWADYGIKVENSTNTFIVHRSDMLHGTTLHDVEPGCKDADALVKNLVHSGWSMFVANNLEKALARYKKYGNRKPDENEDDEDFDPEDE</sequence>
<reference evidence="2" key="1">
    <citation type="submission" date="2021-03" db="EMBL/GenBank/DDBJ databases">
        <authorList>
            <person name="Tagirdzhanova G."/>
        </authorList>
    </citation>
    <scope>NUCLEOTIDE SEQUENCE</scope>
</reference>
<keyword evidence="3" id="KW-1185">Reference proteome</keyword>
<organism evidence="2 3">
    <name type="scientific">Imshaugia aleurites</name>
    <dbReference type="NCBI Taxonomy" id="172621"/>
    <lineage>
        <taxon>Eukaryota</taxon>
        <taxon>Fungi</taxon>
        <taxon>Dikarya</taxon>
        <taxon>Ascomycota</taxon>
        <taxon>Pezizomycotina</taxon>
        <taxon>Lecanoromycetes</taxon>
        <taxon>OSLEUM clade</taxon>
        <taxon>Lecanoromycetidae</taxon>
        <taxon>Lecanorales</taxon>
        <taxon>Lecanorineae</taxon>
        <taxon>Parmeliaceae</taxon>
        <taxon>Imshaugia</taxon>
    </lineage>
</organism>
<feature type="compositionally biased region" description="Acidic residues" evidence="1">
    <location>
        <begin position="473"/>
        <end position="485"/>
    </location>
</feature>
<evidence type="ECO:0000313" key="3">
    <source>
        <dbReference type="Proteomes" id="UP000664534"/>
    </source>
</evidence>
<gene>
    <name evidence="2" type="ORF">IMSHALPRED_003196</name>
</gene>
<comment type="caution">
    <text evidence="2">The sequence shown here is derived from an EMBL/GenBank/DDBJ whole genome shotgun (WGS) entry which is preliminary data.</text>
</comment>
<protein>
    <submittedName>
        <fullName evidence="2">Uncharacterized protein</fullName>
    </submittedName>
</protein>
<proteinExistence type="predicted"/>
<dbReference type="OrthoDB" id="5419268at2759"/>
<name>A0A8H3J7J0_9LECA</name>
<dbReference type="EMBL" id="CAJPDT010000168">
    <property type="protein sequence ID" value="CAF9942084.1"/>
    <property type="molecule type" value="Genomic_DNA"/>
</dbReference>
<dbReference type="AlphaFoldDB" id="A0A8H3J7J0"/>
<feature type="compositionally biased region" description="Acidic residues" evidence="1">
    <location>
        <begin position="58"/>
        <end position="67"/>
    </location>
</feature>
<dbReference type="Proteomes" id="UP000664534">
    <property type="component" value="Unassembled WGS sequence"/>
</dbReference>
<evidence type="ECO:0000256" key="1">
    <source>
        <dbReference type="SAM" id="MobiDB-lite"/>
    </source>
</evidence>
<accession>A0A8H3J7J0</accession>